<dbReference type="Proteomes" id="UP001164250">
    <property type="component" value="Chromosome 7"/>
</dbReference>
<proteinExistence type="predicted"/>
<name>A0ACC1B4P2_9ROSI</name>
<dbReference type="EMBL" id="CM047903">
    <property type="protein sequence ID" value="KAJ0093930.1"/>
    <property type="molecule type" value="Genomic_DNA"/>
</dbReference>
<accession>A0ACC1B4P2</accession>
<reference evidence="2" key="1">
    <citation type="journal article" date="2023" name="G3 (Bethesda)">
        <title>Genome assembly and association tests identify interacting loci associated with vigor, precocity, and sex in interspecific pistachio rootstocks.</title>
        <authorList>
            <person name="Palmer W."/>
            <person name="Jacygrad E."/>
            <person name="Sagayaradj S."/>
            <person name="Cavanaugh K."/>
            <person name="Han R."/>
            <person name="Bertier L."/>
            <person name="Beede B."/>
            <person name="Kafkas S."/>
            <person name="Golino D."/>
            <person name="Preece J."/>
            <person name="Michelmore R."/>
        </authorList>
    </citation>
    <scope>NUCLEOTIDE SEQUENCE [LARGE SCALE GENOMIC DNA]</scope>
</reference>
<evidence type="ECO:0000313" key="1">
    <source>
        <dbReference type="EMBL" id="KAJ0093930.1"/>
    </source>
</evidence>
<evidence type="ECO:0000313" key="2">
    <source>
        <dbReference type="Proteomes" id="UP001164250"/>
    </source>
</evidence>
<keyword evidence="2" id="KW-1185">Reference proteome</keyword>
<sequence>MSQKKDQPYHVFHKLPPGDSPYVRAKHLQELSFISVDR</sequence>
<comment type="caution">
    <text evidence="1">The sequence shown here is derived from an EMBL/GenBank/DDBJ whole genome shotgun (WGS) entry which is preliminary data.</text>
</comment>
<protein>
    <submittedName>
        <fullName evidence="1">Uncharacterized protein</fullName>
    </submittedName>
</protein>
<gene>
    <name evidence="1" type="ORF">Patl1_25919</name>
</gene>
<organism evidence="1 2">
    <name type="scientific">Pistacia atlantica</name>
    <dbReference type="NCBI Taxonomy" id="434234"/>
    <lineage>
        <taxon>Eukaryota</taxon>
        <taxon>Viridiplantae</taxon>
        <taxon>Streptophyta</taxon>
        <taxon>Embryophyta</taxon>
        <taxon>Tracheophyta</taxon>
        <taxon>Spermatophyta</taxon>
        <taxon>Magnoliopsida</taxon>
        <taxon>eudicotyledons</taxon>
        <taxon>Gunneridae</taxon>
        <taxon>Pentapetalae</taxon>
        <taxon>rosids</taxon>
        <taxon>malvids</taxon>
        <taxon>Sapindales</taxon>
        <taxon>Anacardiaceae</taxon>
        <taxon>Pistacia</taxon>
    </lineage>
</organism>